<dbReference type="AlphaFoldDB" id="A0A844AAI4"/>
<name>A0A844AAI4_RHIFR</name>
<evidence type="ECO:0000313" key="2">
    <source>
        <dbReference type="Proteomes" id="UP000466694"/>
    </source>
</evidence>
<comment type="caution">
    <text evidence="1">The sequence shown here is derived from an EMBL/GenBank/DDBJ whole genome shotgun (WGS) entry which is preliminary data.</text>
</comment>
<gene>
    <name evidence="1" type="ORF">GHK48_10245</name>
</gene>
<sequence>MTEQHCATLGWAFLHKPTREAFRRSTGENIAPALERYREWVEENLVGKPGNIPEDAEAAA</sequence>
<reference evidence="1 2" key="1">
    <citation type="journal article" date="2013" name="Genome Biol.">
        <title>Comparative genomics of the core and accessory genomes of 48 Sinorhizobium strains comprising five genospecies.</title>
        <authorList>
            <person name="Sugawara M."/>
            <person name="Epstein B."/>
            <person name="Badgley B.D."/>
            <person name="Unno T."/>
            <person name="Xu L."/>
            <person name="Reese J."/>
            <person name="Gyaneshwar P."/>
            <person name="Denny R."/>
            <person name="Mudge J."/>
            <person name="Bharti A.K."/>
            <person name="Farmer A.D."/>
            <person name="May G.D."/>
            <person name="Woodward J.E."/>
            <person name="Medigue C."/>
            <person name="Vallenet D."/>
            <person name="Lajus A."/>
            <person name="Rouy Z."/>
            <person name="Martinez-Vaz B."/>
            <person name="Tiffin P."/>
            <person name="Young N.D."/>
            <person name="Sadowsky M.J."/>
        </authorList>
    </citation>
    <scope>NUCLEOTIDE SEQUENCE [LARGE SCALE GENOMIC DNA]</scope>
    <source>
        <strain evidence="1 2">USDA205</strain>
    </source>
</reference>
<accession>A0A844AAI4</accession>
<organism evidence="1 2">
    <name type="scientific">Rhizobium fredii</name>
    <name type="common">Sinorhizobium fredii</name>
    <dbReference type="NCBI Taxonomy" id="380"/>
    <lineage>
        <taxon>Bacteria</taxon>
        <taxon>Pseudomonadati</taxon>
        <taxon>Pseudomonadota</taxon>
        <taxon>Alphaproteobacteria</taxon>
        <taxon>Hyphomicrobiales</taxon>
        <taxon>Rhizobiaceae</taxon>
        <taxon>Sinorhizobium/Ensifer group</taxon>
        <taxon>Sinorhizobium</taxon>
    </lineage>
</organism>
<evidence type="ECO:0000313" key="1">
    <source>
        <dbReference type="EMBL" id="MQX08656.1"/>
    </source>
</evidence>
<dbReference type="Proteomes" id="UP000466694">
    <property type="component" value="Unassembled WGS sequence"/>
</dbReference>
<proteinExistence type="predicted"/>
<dbReference type="RefSeq" id="WP_060563266.1">
    <property type="nucleotide sequence ID" value="NZ_BJNI01000005.1"/>
</dbReference>
<protein>
    <submittedName>
        <fullName evidence="1">Uncharacterized protein</fullName>
    </submittedName>
</protein>
<dbReference type="EMBL" id="WISZ01000084">
    <property type="protein sequence ID" value="MQX08656.1"/>
    <property type="molecule type" value="Genomic_DNA"/>
</dbReference>